<dbReference type="InterPro" id="IPR050300">
    <property type="entry name" value="GDXG_lipolytic_enzyme"/>
</dbReference>
<evidence type="ECO:0000313" key="5">
    <source>
        <dbReference type="Proteomes" id="UP000014760"/>
    </source>
</evidence>
<dbReference type="HOGENOM" id="CLU_012494_12_2_1"/>
<accession>R7V8D8</accession>
<keyword evidence="1" id="KW-0378">Hydrolase</keyword>
<dbReference type="Gene3D" id="3.40.50.1820">
    <property type="entry name" value="alpha/beta hydrolase"/>
    <property type="match status" value="1"/>
</dbReference>
<dbReference type="EMBL" id="AMQN01005351">
    <property type="status" value="NOT_ANNOTATED_CDS"/>
    <property type="molecule type" value="Genomic_DNA"/>
</dbReference>
<reference evidence="3 5" key="2">
    <citation type="journal article" date="2013" name="Nature">
        <title>Insights into bilaterian evolution from three spiralian genomes.</title>
        <authorList>
            <person name="Simakov O."/>
            <person name="Marletaz F."/>
            <person name="Cho S.J."/>
            <person name="Edsinger-Gonzales E."/>
            <person name="Havlak P."/>
            <person name="Hellsten U."/>
            <person name="Kuo D.H."/>
            <person name="Larsson T."/>
            <person name="Lv J."/>
            <person name="Arendt D."/>
            <person name="Savage R."/>
            <person name="Osoegawa K."/>
            <person name="de Jong P."/>
            <person name="Grimwood J."/>
            <person name="Chapman J.A."/>
            <person name="Shapiro H."/>
            <person name="Aerts A."/>
            <person name="Otillar R.P."/>
            <person name="Terry A.Y."/>
            <person name="Boore J.L."/>
            <person name="Grigoriev I.V."/>
            <person name="Lindberg D.R."/>
            <person name="Seaver E.C."/>
            <person name="Weisblat D.A."/>
            <person name="Putnam N.H."/>
            <person name="Rokhsar D.S."/>
        </authorList>
    </citation>
    <scope>NUCLEOTIDE SEQUENCE</scope>
    <source>
        <strain evidence="3 5">I ESC-2004</strain>
    </source>
</reference>
<evidence type="ECO:0000256" key="1">
    <source>
        <dbReference type="ARBA" id="ARBA00022801"/>
    </source>
</evidence>
<proteinExistence type="predicted"/>
<keyword evidence="5" id="KW-1185">Reference proteome</keyword>
<feature type="domain" description="Alpha/beta hydrolase fold-3" evidence="2">
    <location>
        <begin position="25"/>
        <end position="175"/>
    </location>
</feature>
<dbReference type="AlphaFoldDB" id="R7V8D8"/>
<name>R7V8D8_CAPTE</name>
<reference evidence="5" key="1">
    <citation type="submission" date="2012-12" db="EMBL/GenBank/DDBJ databases">
        <authorList>
            <person name="Hellsten U."/>
            <person name="Grimwood J."/>
            <person name="Chapman J.A."/>
            <person name="Shapiro H."/>
            <person name="Aerts A."/>
            <person name="Otillar R.P."/>
            <person name="Terry A.Y."/>
            <person name="Boore J.L."/>
            <person name="Simakov O."/>
            <person name="Marletaz F."/>
            <person name="Cho S.-J."/>
            <person name="Edsinger-Gonzales E."/>
            <person name="Havlak P."/>
            <person name="Kuo D.-H."/>
            <person name="Larsson T."/>
            <person name="Lv J."/>
            <person name="Arendt D."/>
            <person name="Savage R."/>
            <person name="Osoegawa K."/>
            <person name="de Jong P."/>
            <person name="Lindberg D.R."/>
            <person name="Seaver E.C."/>
            <person name="Weisblat D.A."/>
            <person name="Putnam N.H."/>
            <person name="Grigoriev I.V."/>
            <person name="Rokhsar D.S."/>
        </authorList>
    </citation>
    <scope>NUCLEOTIDE SEQUENCE</scope>
    <source>
        <strain evidence="5">I ESC-2004</strain>
    </source>
</reference>
<dbReference type="OMA" id="HIYNHEL"/>
<evidence type="ECO:0000313" key="4">
    <source>
        <dbReference type="EnsemblMetazoa" id="CapteP90273"/>
    </source>
</evidence>
<gene>
    <name evidence="3" type="ORF">CAPTEDRAFT_90273</name>
</gene>
<dbReference type="OrthoDB" id="408631at2759"/>
<dbReference type="SUPFAM" id="SSF53474">
    <property type="entry name" value="alpha/beta-Hydrolases"/>
    <property type="match status" value="1"/>
</dbReference>
<dbReference type="Proteomes" id="UP000014760">
    <property type="component" value="Unassembled WGS sequence"/>
</dbReference>
<protein>
    <recommendedName>
        <fullName evidence="2">Alpha/beta hydrolase fold-3 domain-containing protein</fullName>
    </recommendedName>
</protein>
<dbReference type="STRING" id="283909.R7V8D8"/>
<sequence length="315" mass="35836">THFDGVSVRVYVPISRRDGDLLPGVVYLHGGGWVLGSPESEENIGRELTKRLNAVVVSVDYRMAPEVTFPTSFEDSLRATKYFLTHTEKFGVDASRVAVAGNSAGGNMAATVSLKLRDDQFEPRVKRQVLIYPVVQFVDYQMPSYQQNAYAPILKRPLLVYFLSMQLYGNRSLENVISNNKHVTRDVRETIGASYMDYAWLPNEFLELSPFEDNGFLEGDAEVWNSIKDAVMSPYMSPLFAKHLGDLPDAFVITCQYDMLRDEGYLYARRMEQFGTKVKYVNYKSTFHGVLNAFDFIKEGGQMMDDIVTYLKKEL</sequence>
<organism evidence="3">
    <name type="scientific">Capitella teleta</name>
    <name type="common">Polychaete worm</name>
    <dbReference type="NCBI Taxonomy" id="283909"/>
    <lineage>
        <taxon>Eukaryota</taxon>
        <taxon>Metazoa</taxon>
        <taxon>Spiralia</taxon>
        <taxon>Lophotrochozoa</taxon>
        <taxon>Annelida</taxon>
        <taxon>Polychaeta</taxon>
        <taxon>Sedentaria</taxon>
        <taxon>Scolecida</taxon>
        <taxon>Capitellidae</taxon>
        <taxon>Capitella</taxon>
    </lineage>
</organism>
<dbReference type="Pfam" id="PF07859">
    <property type="entry name" value="Abhydrolase_3"/>
    <property type="match status" value="2"/>
</dbReference>
<evidence type="ECO:0000259" key="2">
    <source>
        <dbReference type="Pfam" id="PF07859"/>
    </source>
</evidence>
<dbReference type="PANTHER" id="PTHR48081:SF8">
    <property type="entry name" value="ALPHA_BETA HYDROLASE FOLD-3 DOMAIN-CONTAINING PROTEIN-RELATED"/>
    <property type="match status" value="1"/>
</dbReference>
<reference evidence="4" key="3">
    <citation type="submission" date="2015-06" db="UniProtKB">
        <authorList>
            <consortium name="EnsemblMetazoa"/>
        </authorList>
    </citation>
    <scope>IDENTIFICATION</scope>
</reference>
<dbReference type="EMBL" id="KB295796">
    <property type="protein sequence ID" value="ELU12616.1"/>
    <property type="molecule type" value="Genomic_DNA"/>
</dbReference>
<feature type="non-terminal residue" evidence="3">
    <location>
        <position position="1"/>
    </location>
</feature>
<feature type="domain" description="Alpha/beta hydrolase fold-3" evidence="2">
    <location>
        <begin position="228"/>
        <end position="291"/>
    </location>
</feature>
<dbReference type="InterPro" id="IPR013094">
    <property type="entry name" value="AB_hydrolase_3"/>
</dbReference>
<dbReference type="EnsemblMetazoa" id="CapteT90273">
    <property type="protein sequence ID" value="CapteP90273"/>
    <property type="gene ID" value="CapteG90273"/>
</dbReference>
<dbReference type="InterPro" id="IPR029058">
    <property type="entry name" value="AB_hydrolase_fold"/>
</dbReference>
<evidence type="ECO:0000313" key="3">
    <source>
        <dbReference type="EMBL" id="ELU12616.1"/>
    </source>
</evidence>
<dbReference type="GO" id="GO:0016787">
    <property type="term" value="F:hydrolase activity"/>
    <property type="evidence" value="ECO:0007669"/>
    <property type="project" value="UniProtKB-KW"/>
</dbReference>
<dbReference type="PANTHER" id="PTHR48081">
    <property type="entry name" value="AB HYDROLASE SUPERFAMILY PROTEIN C4A8.06C"/>
    <property type="match status" value="1"/>
</dbReference>